<dbReference type="InterPro" id="IPR017438">
    <property type="entry name" value="ATP-NAD_kinase_N"/>
</dbReference>
<dbReference type="InterPro" id="IPR016064">
    <property type="entry name" value="NAD/diacylglycerol_kinase_sf"/>
</dbReference>
<protein>
    <submittedName>
        <fullName evidence="2">Diacylglycerol kinase</fullName>
    </submittedName>
</protein>
<dbReference type="InterPro" id="IPR001206">
    <property type="entry name" value="Diacylglycerol_kinase_cat_dom"/>
</dbReference>
<evidence type="ECO:0000259" key="1">
    <source>
        <dbReference type="Pfam" id="PF00781"/>
    </source>
</evidence>
<gene>
    <name evidence="2" type="ORF">GOB93_10730</name>
</gene>
<dbReference type="EMBL" id="WOTB01000012">
    <property type="protein sequence ID" value="NHN85113.1"/>
    <property type="molecule type" value="Genomic_DNA"/>
</dbReference>
<dbReference type="GO" id="GO:0016301">
    <property type="term" value="F:kinase activity"/>
    <property type="evidence" value="ECO:0007669"/>
    <property type="project" value="UniProtKB-KW"/>
</dbReference>
<dbReference type="Proteomes" id="UP000635278">
    <property type="component" value="Unassembled WGS sequence"/>
</dbReference>
<keyword evidence="2" id="KW-0418">Kinase</keyword>
<keyword evidence="2" id="KW-0808">Transferase</keyword>
<feature type="domain" description="DAGKc" evidence="1">
    <location>
        <begin position="5"/>
        <end position="118"/>
    </location>
</feature>
<accession>A0ABX0JSU8</accession>
<dbReference type="Pfam" id="PF00781">
    <property type="entry name" value="DAGK_cat"/>
    <property type="match status" value="1"/>
</dbReference>
<evidence type="ECO:0000313" key="3">
    <source>
        <dbReference type="Proteomes" id="UP000635278"/>
    </source>
</evidence>
<keyword evidence="3" id="KW-1185">Reference proteome</keyword>
<name>A0ABX0JSU8_9PROT</name>
<proteinExistence type="predicted"/>
<reference evidence="2 3" key="1">
    <citation type="journal article" date="2020" name="Int. J. Syst. Evol. Microbiol.">
        <title>Novel acetic acid bacteria from cider fermentations: Acetobacter conturbans sp. nov. and Acetobacter fallax sp. nov.</title>
        <authorList>
            <person name="Sombolestani A.S."/>
            <person name="Cleenwerck I."/>
            <person name="Cnockaert M."/>
            <person name="Borremans W."/>
            <person name="Wieme A.D."/>
            <person name="De Vuyst L."/>
            <person name="Vandamme P."/>
        </authorList>
    </citation>
    <scope>NUCLEOTIDE SEQUENCE [LARGE SCALE GENOMIC DNA]</scope>
    <source>
        <strain evidence="2 3">LMG 30640</strain>
    </source>
</reference>
<dbReference type="SUPFAM" id="SSF111331">
    <property type="entry name" value="NAD kinase/diacylglycerol kinase-like"/>
    <property type="match status" value="1"/>
</dbReference>
<dbReference type="RefSeq" id="WP_173583497.1">
    <property type="nucleotide sequence ID" value="NZ_WOTB01000012.1"/>
</dbReference>
<organism evidence="2 3">
    <name type="scientific">Acetobacter musti</name>
    <dbReference type="NCBI Taxonomy" id="864732"/>
    <lineage>
        <taxon>Bacteria</taxon>
        <taxon>Pseudomonadati</taxon>
        <taxon>Pseudomonadota</taxon>
        <taxon>Alphaproteobacteria</taxon>
        <taxon>Acetobacterales</taxon>
        <taxon>Acetobacteraceae</taxon>
        <taxon>Acetobacter</taxon>
    </lineage>
</organism>
<dbReference type="Gene3D" id="3.40.50.10330">
    <property type="entry name" value="Probable inorganic polyphosphate/atp-NAD kinase, domain 1"/>
    <property type="match status" value="1"/>
</dbReference>
<evidence type="ECO:0000313" key="2">
    <source>
        <dbReference type="EMBL" id="NHN85113.1"/>
    </source>
</evidence>
<comment type="caution">
    <text evidence="2">The sequence shown here is derived from an EMBL/GenBank/DDBJ whole genome shotgun (WGS) entry which is preliminary data.</text>
</comment>
<sequence>MPARLALIHNPRSRRNLHDPDGFAAQAKARLGAFFISPSNRHELADDIRQLAEQDVRFIAVNGGDGTVSDVLSAVLASYPADRLPALAVLPSGNTNLIASDVGCQLRGLQALTQLQERAATGTLMEGASWRQPVIVSWSDPGRLPVAGMFCGLAAFTRGIELAHNPAILDRYSHDMAVFVTVLWAIRQLLQRETRRKWLNGTPMILSVDHATPDARPRFLFLCTGLHRLSRGVWPFWQDHEPQGGISYLDILANPPGLLRNLFCVLRGRIPDRLRQSAAYRSGMAGDILIETRDHLVIDGEELDPGPDGRIRLVQGPRIAFIRS</sequence>